<reference evidence="2 3" key="1">
    <citation type="journal article" date="2015" name="Biotechnol. Bioeng.">
        <title>Genome sequence and phenotypic characterization of Caulobacter segnis.</title>
        <authorList>
            <person name="Patel S."/>
            <person name="Fletcher B."/>
            <person name="Scott D.C."/>
            <person name="Ely B."/>
        </authorList>
    </citation>
    <scope>NUCLEOTIDE SEQUENCE [LARGE SCALE GENOMIC DNA]</scope>
    <source>
        <strain evidence="2 3">TK0059</strain>
    </source>
</reference>
<evidence type="ECO:0000313" key="3">
    <source>
        <dbReference type="Proteomes" id="UP000240527"/>
    </source>
</evidence>
<dbReference type="Gene3D" id="2.60.120.260">
    <property type="entry name" value="Galactose-binding domain-like"/>
    <property type="match status" value="1"/>
</dbReference>
<accession>A0ABN5ISM3</accession>
<sequence>MSDQRKAWLYAGATLLAILSPPPAKASADDLVKAFKAPPAQARPFARWWWPGGAVEDAELQRQIALMAKSGFGGAEIQAFNPGIPNMTPDERKRVNDYANPAFFSHVRAATTAADRAGFKIDYTFGSAWPSGGGFAVTPELSLVELTEAVTEVDGSSPGPVKVVIPKRTRKLGAMGALDPRNKDPRAADWRDRLDARQKLVAVVAAPGQEPQFAPEAKGGFKLYPWRDVATSGSLDMTRAVVLTDKLSADGTLDWTPPPGRWQVFVFKQYAVDSGVMAGVGEGPQLVLDHFSKAAFDAHAAHVGDPLTAGPKGADTSLNATFVDSLELMQDLPWTDAFLAEFKRRRGYDLTPYLPLVLQPGWMQAWGQHYSPPYFGDDALGARVRHDYRQTLSDLQLENFWGPFVSWNHARGLKARVQAHGATVDTLKAYGLADIPETEDLESGGDPIFMRLARSAANLYGRPLVSAESFVWAGEPYDVTPERIRQRADLLFAGGVNRVIYHGYPYVRARGAQPAWHPFAPSAFGSGFSTPFNELNPVFAAAPNLNAYIARTQAVLQQGRSVVPVALFLGELGYYQGLEPQSRGHEGLEKRLLDAGYDNDRINPDALSDARVIDGSLVTRGGARYRALVLPPLEGLDAASAERIAAFARQGLKVVFVDAFPTRDVGLTDAEARDRRVAAAVTSARAAGALLSPAGALPATLKTIGVTPNLSFDGPGALFVERTSGARRVLFLHNTEPTARTIAFSTTAKGRAELWDAWNGSRAPLPSQAAPEGSRLSVDLAAGGSALIVFDPSKPAAKTSAKPAERLLLDLPRAGWSLTARGFGPKGAAVTWGSANFALGDWSGVETLARFSGEATYSRTLHLAAKPETPVWLDLGEVHDMARVAVNGVAFAPLINPYRVEIGRALKAGDNRIEITVSTTPNNAMVDPNVAALKLVKPQPAGLIGPVRLVER</sequence>
<keyword evidence="3" id="KW-1185">Reference proteome</keyword>
<dbReference type="RefSeq" id="WP_013078909.1">
    <property type="nucleotide sequence ID" value="NZ_CP027850.1"/>
</dbReference>
<proteinExistence type="predicted"/>
<evidence type="ECO:0000313" key="2">
    <source>
        <dbReference type="EMBL" id="AVQ01991.1"/>
    </source>
</evidence>
<dbReference type="InterPro" id="IPR008979">
    <property type="entry name" value="Galactose-bd-like_sf"/>
</dbReference>
<evidence type="ECO:0008006" key="4">
    <source>
        <dbReference type="Google" id="ProtNLM"/>
    </source>
</evidence>
<dbReference type="InterPro" id="IPR053161">
    <property type="entry name" value="Ulvan_degrading_GH"/>
</dbReference>
<dbReference type="SUPFAM" id="SSF49785">
    <property type="entry name" value="Galactose-binding domain-like"/>
    <property type="match status" value="1"/>
</dbReference>
<dbReference type="PANTHER" id="PTHR36848">
    <property type="entry name" value="DNA-BINDING PROTEIN (PUTATIVE SECRETED PROTEIN)-RELATED"/>
    <property type="match status" value="1"/>
</dbReference>
<dbReference type="NCBIfam" id="NF045579">
    <property type="entry name" value="rhamnoside_JR"/>
    <property type="match status" value="1"/>
</dbReference>
<feature type="chain" id="PRO_5046141493" description="Glycoside hydrolase" evidence="1">
    <location>
        <begin position="27"/>
        <end position="952"/>
    </location>
</feature>
<keyword evidence="1" id="KW-0732">Signal</keyword>
<dbReference type="Proteomes" id="UP000240527">
    <property type="component" value="Chromosome"/>
</dbReference>
<dbReference type="PANTHER" id="PTHR36848:SF2">
    <property type="entry name" value="SECRETED PROTEIN"/>
    <property type="match status" value="1"/>
</dbReference>
<protein>
    <recommendedName>
        <fullName evidence="4">Glycoside hydrolase</fullName>
    </recommendedName>
</protein>
<evidence type="ECO:0000256" key="1">
    <source>
        <dbReference type="SAM" id="SignalP"/>
    </source>
</evidence>
<feature type="signal peptide" evidence="1">
    <location>
        <begin position="1"/>
        <end position="26"/>
    </location>
</feature>
<dbReference type="EMBL" id="CP027850">
    <property type="protein sequence ID" value="AVQ01991.1"/>
    <property type="molecule type" value="Genomic_DNA"/>
</dbReference>
<organism evidence="2 3">
    <name type="scientific">Caulobacter segnis</name>
    <dbReference type="NCBI Taxonomy" id="88688"/>
    <lineage>
        <taxon>Bacteria</taxon>
        <taxon>Pseudomonadati</taxon>
        <taxon>Pseudomonadota</taxon>
        <taxon>Alphaproteobacteria</taxon>
        <taxon>Caulobacterales</taxon>
        <taxon>Caulobacteraceae</taxon>
        <taxon>Caulobacter</taxon>
    </lineage>
</organism>
<name>A0ABN5ISM3_9CAUL</name>
<gene>
    <name evidence="2" type="ORF">B7G68_09120</name>
</gene>
<dbReference type="Pfam" id="PF17132">
    <property type="entry name" value="Glyco_hydro_106"/>
    <property type="match status" value="2"/>
</dbReference>